<dbReference type="Gene3D" id="2.40.70.10">
    <property type="entry name" value="Acid Proteases"/>
    <property type="match status" value="2"/>
</dbReference>
<feature type="chain" id="PRO_5008276080" evidence="11">
    <location>
        <begin position="22"/>
        <end position="430"/>
    </location>
</feature>
<sequence length="430" mass="46008">MKLTLLLSLALAATTTSFSNATPLDDGIGAVSLILNPDYVHNTPTQIQKLNKRYPNIKIKAGEGPVPAGTGEVGLVNVNPDLEYYGAVKVGTPAQTLNLIFDTGSSDIWFPSTSCSTAACKDHTRFNPSKSSTYKKDNRPWKIEYGDGSFANGYLASEIVNVGGVSVRQTVGLAKNVSEKLKDSPEDGIFGLGFDALLSVKGVNTFMDNAIATSGKNKTKGGVLKQPVVSVFLPSLRKNGGRNGHVLFGGIDHSRYNGQLHYVPVTQKGFWQVKLDAFKTPTLPFNKTSNPAHTGTKPAWIEHVTPKQDAILDTGTTLIILSTSAAKEIHSSIPGATLDPKLGYLVPCSLRNIPSSSAIGFKLNGKYFKVPLADLAFEAVDGETGKTCLSGVQGGQEGLWILGDVFIKNNYCVFDYSPLNPRVGLAPIKY</sequence>
<dbReference type="Pfam" id="PF00026">
    <property type="entry name" value="Asp"/>
    <property type="match status" value="1"/>
</dbReference>
<evidence type="ECO:0000313" key="14">
    <source>
        <dbReference type="Proteomes" id="UP000078512"/>
    </source>
</evidence>
<keyword evidence="2 10" id="KW-0645">Protease</keyword>
<evidence type="ECO:0000256" key="1">
    <source>
        <dbReference type="ARBA" id="ARBA00007447"/>
    </source>
</evidence>
<keyword evidence="4 10" id="KW-0064">Aspartyl protease</keyword>
<dbReference type="OrthoDB" id="15189at2759"/>
<gene>
    <name evidence="13" type="ORF">K457DRAFT_99812</name>
</gene>
<evidence type="ECO:0000256" key="3">
    <source>
        <dbReference type="ARBA" id="ARBA00022729"/>
    </source>
</evidence>
<dbReference type="GO" id="GO:0004190">
    <property type="term" value="F:aspartic-type endopeptidase activity"/>
    <property type="evidence" value="ECO:0007669"/>
    <property type="project" value="UniProtKB-KW"/>
</dbReference>
<feature type="active site" evidence="8">
    <location>
        <position position="102"/>
    </location>
</feature>
<keyword evidence="3 11" id="KW-0732">Signal</keyword>
<dbReference type="PROSITE" id="PS00141">
    <property type="entry name" value="ASP_PROTEASE"/>
    <property type="match status" value="2"/>
</dbReference>
<dbReference type="InterPro" id="IPR001461">
    <property type="entry name" value="Aspartic_peptidase_A1"/>
</dbReference>
<accession>A0A197JLU5</accession>
<evidence type="ECO:0000256" key="2">
    <source>
        <dbReference type="ARBA" id="ARBA00022670"/>
    </source>
</evidence>
<evidence type="ECO:0000256" key="8">
    <source>
        <dbReference type="PIRSR" id="PIRSR601461-1"/>
    </source>
</evidence>
<dbReference type="Proteomes" id="UP000078512">
    <property type="component" value="Unassembled WGS sequence"/>
</dbReference>
<feature type="disulfide bond" evidence="9">
    <location>
        <begin position="115"/>
        <end position="120"/>
    </location>
</feature>
<proteinExistence type="inferred from homology"/>
<name>A0A197JLU5_9FUNG</name>
<evidence type="ECO:0000256" key="6">
    <source>
        <dbReference type="ARBA" id="ARBA00023145"/>
    </source>
</evidence>
<keyword evidence="7 9" id="KW-1015">Disulfide bond</keyword>
<feature type="signal peptide" evidence="11">
    <location>
        <begin position="1"/>
        <end position="21"/>
    </location>
</feature>
<protein>
    <submittedName>
        <fullName evidence="13">Peptidase A1</fullName>
    </submittedName>
</protein>
<dbReference type="STRING" id="1314771.A0A197JLU5"/>
<dbReference type="EMBL" id="KV442080">
    <property type="protein sequence ID" value="OAQ25344.1"/>
    <property type="molecule type" value="Genomic_DNA"/>
</dbReference>
<comment type="similarity">
    <text evidence="1 10">Belongs to the peptidase A1 family.</text>
</comment>
<dbReference type="SUPFAM" id="SSF50630">
    <property type="entry name" value="Acid proteases"/>
    <property type="match status" value="1"/>
</dbReference>
<keyword evidence="5 10" id="KW-0378">Hydrolase</keyword>
<dbReference type="AlphaFoldDB" id="A0A197JLU5"/>
<dbReference type="InterPro" id="IPR001969">
    <property type="entry name" value="Aspartic_peptidase_AS"/>
</dbReference>
<keyword evidence="14" id="KW-1185">Reference proteome</keyword>
<evidence type="ECO:0000256" key="7">
    <source>
        <dbReference type="ARBA" id="ARBA00023157"/>
    </source>
</evidence>
<evidence type="ECO:0000256" key="9">
    <source>
        <dbReference type="PIRSR" id="PIRSR601461-2"/>
    </source>
</evidence>
<feature type="domain" description="Peptidase A1" evidence="12">
    <location>
        <begin position="84"/>
        <end position="426"/>
    </location>
</feature>
<dbReference type="PRINTS" id="PR00792">
    <property type="entry name" value="PEPSIN"/>
</dbReference>
<dbReference type="PROSITE" id="PS51767">
    <property type="entry name" value="PEPTIDASE_A1"/>
    <property type="match status" value="1"/>
</dbReference>
<keyword evidence="6" id="KW-0865">Zymogen</keyword>
<dbReference type="GO" id="GO:0006508">
    <property type="term" value="P:proteolysis"/>
    <property type="evidence" value="ECO:0007669"/>
    <property type="project" value="UniProtKB-KW"/>
</dbReference>
<reference evidence="13 14" key="1">
    <citation type="submission" date="2016-05" db="EMBL/GenBank/DDBJ databases">
        <title>Genome sequencing reveals origins of a unique bacterial endosymbiosis in the earliest lineages of terrestrial Fungi.</title>
        <authorList>
            <consortium name="DOE Joint Genome Institute"/>
            <person name="Uehling J."/>
            <person name="Gryganskyi A."/>
            <person name="Hameed K."/>
            <person name="Tschaplinski T."/>
            <person name="Misztal P."/>
            <person name="Wu S."/>
            <person name="Desiro A."/>
            <person name="Vande Pol N."/>
            <person name="Du Z.-Y."/>
            <person name="Zienkiewicz A."/>
            <person name="Zienkiewicz K."/>
            <person name="Morin E."/>
            <person name="Tisserant E."/>
            <person name="Splivallo R."/>
            <person name="Hainaut M."/>
            <person name="Henrissat B."/>
            <person name="Ohm R."/>
            <person name="Kuo A."/>
            <person name="Yan J."/>
            <person name="Lipzen A."/>
            <person name="Nolan M."/>
            <person name="Labutti K."/>
            <person name="Barry K."/>
            <person name="Goldstein A."/>
            <person name="Labbe J."/>
            <person name="Schadt C."/>
            <person name="Tuskan G."/>
            <person name="Grigoriev I."/>
            <person name="Martin F."/>
            <person name="Vilgalys R."/>
            <person name="Bonito G."/>
        </authorList>
    </citation>
    <scope>NUCLEOTIDE SEQUENCE [LARGE SCALE GENOMIC DNA]</scope>
    <source>
        <strain evidence="13 14">AG-77</strain>
    </source>
</reference>
<evidence type="ECO:0000259" key="12">
    <source>
        <dbReference type="PROSITE" id="PS51767"/>
    </source>
</evidence>
<evidence type="ECO:0000313" key="13">
    <source>
        <dbReference type="EMBL" id="OAQ25344.1"/>
    </source>
</evidence>
<dbReference type="PANTHER" id="PTHR47966">
    <property type="entry name" value="BETA-SITE APP-CLEAVING ENZYME, ISOFORM A-RELATED"/>
    <property type="match status" value="1"/>
</dbReference>
<dbReference type="PANTHER" id="PTHR47966:SF51">
    <property type="entry name" value="BETA-SITE APP-CLEAVING ENZYME, ISOFORM A-RELATED"/>
    <property type="match status" value="1"/>
</dbReference>
<evidence type="ECO:0000256" key="4">
    <source>
        <dbReference type="ARBA" id="ARBA00022750"/>
    </source>
</evidence>
<dbReference type="InterPro" id="IPR033121">
    <property type="entry name" value="PEPTIDASE_A1"/>
</dbReference>
<organism evidence="13 14">
    <name type="scientific">Linnemannia elongata AG-77</name>
    <dbReference type="NCBI Taxonomy" id="1314771"/>
    <lineage>
        <taxon>Eukaryota</taxon>
        <taxon>Fungi</taxon>
        <taxon>Fungi incertae sedis</taxon>
        <taxon>Mucoromycota</taxon>
        <taxon>Mortierellomycotina</taxon>
        <taxon>Mortierellomycetes</taxon>
        <taxon>Mortierellales</taxon>
        <taxon>Mortierellaceae</taxon>
        <taxon>Linnemannia</taxon>
    </lineage>
</organism>
<evidence type="ECO:0000256" key="10">
    <source>
        <dbReference type="RuleBase" id="RU000454"/>
    </source>
</evidence>
<dbReference type="InterPro" id="IPR021109">
    <property type="entry name" value="Peptidase_aspartic_dom_sf"/>
</dbReference>
<feature type="active site" evidence="8">
    <location>
        <position position="313"/>
    </location>
</feature>
<dbReference type="FunFam" id="2.40.70.10:FF:000008">
    <property type="entry name" value="Cathepsin D"/>
    <property type="match status" value="1"/>
</dbReference>
<evidence type="ECO:0000256" key="11">
    <source>
        <dbReference type="SAM" id="SignalP"/>
    </source>
</evidence>
<evidence type="ECO:0000256" key="5">
    <source>
        <dbReference type="ARBA" id="ARBA00022801"/>
    </source>
</evidence>